<evidence type="ECO:0000313" key="2">
    <source>
        <dbReference type="Proteomes" id="UP001497482"/>
    </source>
</evidence>
<protein>
    <submittedName>
        <fullName evidence="1">Uncharacterized protein</fullName>
    </submittedName>
</protein>
<sequence length="69" mass="7500">MTATSLKLRIYERPSLEEKLYHFKLNVTEAPLRASDSTSAPPAADSGVPGEPLNLIQLFSVGAVFLNLI</sequence>
<name>A0AAV2LJ10_KNICA</name>
<keyword evidence="2" id="KW-1185">Reference proteome</keyword>
<accession>A0AAV2LJ10</accession>
<dbReference type="Proteomes" id="UP001497482">
    <property type="component" value="Chromosome 3"/>
</dbReference>
<organism evidence="1 2">
    <name type="scientific">Knipowitschia caucasica</name>
    <name type="common">Caucasian dwarf goby</name>
    <name type="synonym">Pomatoschistus caucasicus</name>
    <dbReference type="NCBI Taxonomy" id="637954"/>
    <lineage>
        <taxon>Eukaryota</taxon>
        <taxon>Metazoa</taxon>
        <taxon>Chordata</taxon>
        <taxon>Craniata</taxon>
        <taxon>Vertebrata</taxon>
        <taxon>Euteleostomi</taxon>
        <taxon>Actinopterygii</taxon>
        <taxon>Neopterygii</taxon>
        <taxon>Teleostei</taxon>
        <taxon>Neoteleostei</taxon>
        <taxon>Acanthomorphata</taxon>
        <taxon>Gobiaria</taxon>
        <taxon>Gobiiformes</taxon>
        <taxon>Gobioidei</taxon>
        <taxon>Gobiidae</taxon>
        <taxon>Gobiinae</taxon>
        <taxon>Knipowitschia</taxon>
    </lineage>
</organism>
<evidence type="ECO:0000313" key="1">
    <source>
        <dbReference type="EMBL" id="CAL1602342.1"/>
    </source>
</evidence>
<gene>
    <name evidence="1" type="ORF">KC01_LOCUS30128</name>
</gene>
<proteinExistence type="predicted"/>
<dbReference type="AlphaFoldDB" id="A0AAV2LJ10"/>
<dbReference type="EMBL" id="OZ035825">
    <property type="protein sequence ID" value="CAL1602342.1"/>
    <property type="molecule type" value="Genomic_DNA"/>
</dbReference>
<reference evidence="1 2" key="1">
    <citation type="submission" date="2024-04" db="EMBL/GenBank/DDBJ databases">
        <authorList>
            <person name="Waldvogel A.-M."/>
            <person name="Schoenle A."/>
        </authorList>
    </citation>
    <scope>NUCLEOTIDE SEQUENCE [LARGE SCALE GENOMIC DNA]</scope>
</reference>